<dbReference type="AlphaFoldDB" id="A0A7K0C3Z9"/>
<organism evidence="2 3">
    <name type="scientific">Actinomadura macrotermitis</name>
    <dbReference type="NCBI Taxonomy" id="2585200"/>
    <lineage>
        <taxon>Bacteria</taxon>
        <taxon>Bacillati</taxon>
        <taxon>Actinomycetota</taxon>
        <taxon>Actinomycetes</taxon>
        <taxon>Streptosporangiales</taxon>
        <taxon>Thermomonosporaceae</taxon>
        <taxon>Actinomadura</taxon>
    </lineage>
</organism>
<comment type="caution">
    <text evidence="2">The sequence shown here is derived from an EMBL/GenBank/DDBJ whole genome shotgun (WGS) entry which is preliminary data.</text>
</comment>
<proteinExistence type="predicted"/>
<dbReference type="OrthoDB" id="3480736at2"/>
<name>A0A7K0C3Z9_9ACTN</name>
<feature type="region of interest" description="Disordered" evidence="1">
    <location>
        <begin position="50"/>
        <end position="69"/>
    </location>
</feature>
<reference evidence="2 3" key="1">
    <citation type="submission" date="2019-10" db="EMBL/GenBank/DDBJ databases">
        <title>Actinomadura rubteroloni sp. nov. and Actinomadura macrotermitis sp. nov., isolated from the gut of fungus growing-termite Macrotermes natalensis.</title>
        <authorList>
            <person name="Benndorf R."/>
            <person name="Martin K."/>
            <person name="Kuefner M."/>
            <person name="De Beer W."/>
            <person name="Kaster A.-K."/>
            <person name="Vollmers J."/>
            <person name="Poulsen M."/>
            <person name="Beemelmanns C."/>
        </authorList>
    </citation>
    <scope>NUCLEOTIDE SEQUENCE [LARGE SCALE GENOMIC DNA]</scope>
    <source>
        <strain evidence="2 3">RB68</strain>
    </source>
</reference>
<gene>
    <name evidence="2" type="ORF">ACRB68_56250</name>
</gene>
<dbReference type="EMBL" id="WEGH01000003">
    <property type="protein sequence ID" value="MQY07524.1"/>
    <property type="molecule type" value="Genomic_DNA"/>
</dbReference>
<evidence type="ECO:0000313" key="3">
    <source>
        <dbReference type="Proteomes" id="UP000487268"/>
    </source>
</evidence>
<dbReference type="RefSeq" id="WP_153537357.1">
    <property type="nucleotide sequence ID" value="NZ_WEGH01000003.1"/>
</dbReference>
<protein>
    <submittedName>
        <fullName evidence="2">Uncharacterized protein</fullName>
    </submittedName>
</protein>
<evidence type="ECO:0000313" key="2">
    <source>
        <dbReference type="EMBL" id="MQY07524.1"/>
    </source>
</evidence>
<evidence type="ECO:0000256" key="1">
    <source>
        <dbReference type="SAM" id="MobiDB-lite"/>
    </source>
</evidence>
<keyword evidence="3" id="KW-1185">Reference proteome</keyword>
<dbReference type="Proteomes" id="UP000487268">
    <property type="component" value="Unassembled WGS sequence"/>
</dbReference>
<accession>A0A7K0C3Z9</accession>
<sequence>MTVDTTVRPAIYVGQERMALTPAPKLAAWERELIGRLEIEWDLHTIESMHPNETISGSGDGWDDCDYAR</sequence>